<dbReference type="Proteomes" id="UP000221384">
    <property type="component" value="Unassembled WGS sequence"/>
</dbReference>
<dbReference type="InterPro" id="IPR011990">
    <property type="entry name" value="TPR-like_helical_dom_sf"/>
</dbReference>
<comment type="caution">
    <text evidence="3">The sequence shown here is derived from an EMBL/GenBank/DDBJ whole genome shotgun (WGS) entry which is preliminary data.</text>
</comment>
<evidence type="ECO:0000259" key="2">
    <source>
        <dbReference type="Pfam" id="PF06812"/>
    </source>
</evidence>
<protein>
    <recommendedName>
        <fullName evidence="2">ImpA N-terminal domain-containing protein</fullName>
    </recommendedName>
</protein>
<dbReference type="InterPro" id="IPR010657">
    <property type="entry name" value="ImpA_N"/>
</dbReference>
<dbReference type="Pfam" id="PF06812">
    <property type="entry name" value="ImpA_N"/>
    <property type="match status" value="1"/>
</dbReference>
<dbReference type="PANTHER" id="PTHR37024">
    <property type="entry name" value="TYPE VI SECRETION SYSTEM DUF2094 AND IMPA-RELATED DOMAIN PROTEIN"/>
    <property type="match status" value="1"/>
</dbReference>
<sequence>MSALILQSIDDSIVGKDFKYDDAFLSIEQEIDKSHSAFFDGSTDWELVLNSTQDFLINKSKDFKIATWWIYSCWKVNSFIGLEVNLPIYINFINQFNDKLYPKSIKGKSNIIFWLEEQLTLEISQNFTSNIEVFYELFMELNNTFNRLLENEDVYFKKIINILKAKLQEQNAKEELKKKEQVTQINKQKDELDSHKAISFLRELKKDASKLAHFYREEDFIELKALRITRFLSWLETDGLPLNENSITQLNPPSILEIDEVKSLYKNSNYDDAVKLIEEILEVSPFWFDGHYYIYNIFKKLNKEKQANEVKNLLIYFLKTNEGIVDLKFKDNSSFASPKTKKWINENIQEDPSNSSKNENDCEFEIDETLNFKEAINLIDKKYISSQNIKDKFLLRLKQMQLAIENSKENMALALFDELEKYIVKHNLIQWDAKLVSEVYVLFLSSFNNLQVENEQIEKYYSLLCKIDINSALKINI</sequence>
<dbReference type="InterPro" id="IPR017739">
    <property type="entry name" value="T6SS-assoc_VCA0119"/>
</dbReference>
<dbReference type="SUPFAM" id="SSF48452">
    <property type="entry name" value="TPR-like"/>
    <property type="match status" value="1"/>
</dbReference>
<keyword evidence="1" id="KW-0175">Coiled coil</keyword>
<dbReference type="RefSeq" id="WP_099335220.1">
    <property type="nucleotide sequence ID" value="NZ_CP042812.1"/>
</dbReference>
<gene>
    <name evidence="3" type="ORF">CPG37_12335</name>
</gene>
<evidence type="ECO:0000313" key="3">
    <source>
        <dbReference type="EMBL" id="PHO08845.1"/>
    </source>
</evidence>
<feature type="coiled-coil region" evidence="1">
    <location>
        <begin position="160"/>
        <end position="191"/>
    </location>
</feature>
<dbReference type="EMBL" id="NWVW01000019">
    <property type="protein sequence ID" value="PHO08845.1"/>
    <property type="molecule type" value="Genomic_DNA"/>
</dbReference>
<name>A0ABX4LMT8_9BACT</name>
<keyword evidence="4" id="KW-1185">Reference proteome</keyword>
<dbReference type="PANTHER" id="PTHR37024:SF5">
    <property type="entry name" value="IMPA N-TERMINAL DOMAIN-CONTAINING PROTEIN"/>
    <property type="match status" value="1"/>
</dbReference>
<reference evidence="3 4" key="1">
    <citation type="submission" date="2017-09" db="EMBL/GenBank/DDBJ databases">
        <authorList>
            <person name="Perez-Cataluna A."/>
            <person name="Figueras M.J."/>
            <person name="Salas-Masso N."/>
        </authorList>
    </citation>
    <scope>NUCLEOTIDE SEQUENCE [LARGE SCALE GENOMIC DNA]</scope>
    <source>
        <strain evidence="3 4">F138-33</strain>
    </source>
</reference>
<evidence type="ECO:0000256" key="1">
    <source>
        <dbReference type="SAM" id="Coils"/>
    </source>
</evidence>
<feature type="domain" description="ImpA N-terminal" evidence="2">
    <location>
        <begin position="10"/>
        <end position="115"/>
    </location>
</feature>
<evidence type="ECO:0000313" key="4">
    <source>
        <dbReference type="Proteomes" id="UP000221384"/>
    </source>
</evidence>
<dbReference type="Pfam" id="PF16989">
    <property type="entry name" value="T6SS_VasJ"/>
    <property type="match status" value="1"/>
</dbReference>
<accession>A0ABX4LMT8</accession>
<proteinExistence type="predicted"/>
<organism evidence="3 4">
    <name type="scientific">Malaciobacter canalis</name>
    <dbReference type="NCBI Taxonomy" id="1912871"/>
    <lineage>
        <taxon>Bacteria</taxon>
        <taxon>Pseudomonadati</taxon>
        <taxon>Campylobacterota</taxon>
        <taxon>Epsilonproteobacteria</taxon>
        <taxon>Campylobacterales</taxon>
        <taxon>Arcobacteraceae</taxon>
        <taxon>Malaciobacter</taxon>
    </lineage>
</organism>